<dbReference type="AlphaFoldDB" id="A0A919PFT0"/>
<name>A0A919PFT0_9ACTN</name>
<dbReference type="Proteomes" id="UP000660611">
    <property type="component" value="Unassembled WGS sequence"/>
</dbReference>
<protein>
    <submittedName>
        <fullName evidence="1">Uncharacterized protein</fullName>
    </submittedName>
</protein>
<evidence type="ECO:0000313" key="1">
    <source>
        <dbReference type="EMBL" id="GIG42441.1"/>
    </source>
</evidence>
<reference evidence="1" key="1">
    <citation type="submission" date="2021-01" db="EMBL/GenBank/DDBJ databases">
        <title>Whole genome shotgun sequence of Dactylosporangium siamense NBRC 106093.</title>
        <authorList>
            <person name="Komaki H."/>
            <person name="Tamura T."/>
        </authorList>
    </citation>
    <scope>NUCLEOTIDE SEQUENCE</scope>
    <source>
        <strain evidence="1">NBRC 106093</strain>
    </source>
</reference>
<dbReference type="EMBL" id="BONQ01000014">
    <property type="protein sequence ID" value="GIG42441.1"/>
    <property type="molecule type" value="Genomic_DNA"/>
</dbReference>
<keyword evidence="2" id="KW-1185">Reference proteome</keyword>
<organism evidence="1 2">
    <name type="scientific">Dactylosporangium siamense</name>
    <dbReference type="NCBI Taxonomy" id="685454"/>
    <lineage>
        <taxon>Bacteria</taxon>
        <taxon>Bacillati</taxon>
        <taxon>Actinomycetota</taxon>
        <taxon>Actinomycetes</taxon>
        <taxon>Micromonosporales</taxon>
        <taxon>Micromonosporaceae</taxon>
        <taxon>Dactylosporangium</taxon>
    </lineage>
</organism>
<proteinExistence type="predicted"/>
<comment type="caution">
    <text evidence="1">The sequence shown here is derived from an EMBL/GenBank/DDBJ whole genome shotgun (WGS) entry which is preliminary data.</text>
</comment>
<accession>A0A919PFT0</accession>
<evidence type="ECO:0000313" key="2">
    <source>
        <dbReference type="Proteomes" id="UP000660611"/>
    </source>
</evidence>
<gene>
    <name evidence="1" type="ORF">Dsi01nite_004820</name>
</gene>
<sequence length="56" mass="6031">MPAARLAREWTTTVIPSAASRRAVAAPIPDADPVTNATFRIRRAYVRGGAALRPSR</sequence>